<accession>A0A2N0TRD5</accession>
<dbReference type="RefSeq" id="WP_079714732.1">
    <property type="nucleotide sequence ID" value="NZ_FUZC01000035.1"/>
</dbReference>
<dbReference type="STRING" id="447422.SAMN05660903_03807"/>
<dbReference type="OrthoDB" id="1178263at2"/>
<keyword evidence="1" id="KW-0472">Membrane</keyword>
<evidence type="ECO:0000313" key="2">
    <source>
        <dbReference type="EMBL" id="PKD17303.1"/>
    </source>
</evidence>
<dbReference type="Pfam" id="PF08695">
    <property type="entry name" value="Coa1"/>
    <property type="match status" value="1"/>
</dbReference>
<dbReference type="InterPro" id="IPR014807">
    <property type="entry name" value="Coa1"/>
</dbReference>
<evidence type="ECO:0008006" key="4">
    <source>
        <dbReference type="Google" id="ProtNLM"/>
    </source>
</evidence>
<keyword evidence="1" id="KW-1133">Transmembrane helix</keyword>
<name>A0A2N0TRD5_9FLAO</name>
<evidence type="ECO:0000313" key="3">
    <source>
        <dbReference type="Proteomes" id="UP000232673"/>
    </source>
</evidence>
<proteinExistence type="predicted"/>
<comment type="caution">
    <text evidence="2">The sequence shown here is derived from an EMBL/GenBank/DDBJ whole genome shotgun (WGS) entry which is preliminary data.</text>
</comment>
<protein>
    <recommendedName>
        <fullName evidence="4">Cytochrome oxidase complex assembly protein 1</fullName>
    </recommendedName>
</protein>
<dbReference type="EMBL" id="LKTS01000035">
    <property type="protein sequence ID" value="PKD17303.1"/>
    <property type="molecule type" value="Genomic_DNA"/>
</dbReference>
<evidence type="ECO:0000256" key="1">
    <source>
        <dbReference type="SAM" id="Phobius"/>
    </source>
</evidence>
<organism evidence="2 3">
    <name type="scientific">Salegentibacter salinarum</name>
    <dbReference type="NCBI Taxonomy" id="447422"/>
    <lineage>
        <taxon>Bacteria</taxon>
        <taxon>Pseudomonadati</taxon>
        <taxon>Bacteroidota</taxon>
        <taxon>Flavobacteriia</taxon>
        <taxon>Flavobacteriales</taxon>
        <taxon>Flavobacteriaceae</taxon>
        <taxon>Salegentibacter</taxon>
    </lineage>
</organism>
<feature type="transmembrane region" description="Helical" evidence="1">
    <location>
        <begin position="16"/>
        <end position="34"/>
    </location>
</feature>
<keyword evidence="3" id="KW-1185">Reference proteome</keyword>
<gene>
    <name evidence="2" type="ORF">APR41_18570</name>
</gene>
<dbReference type="Proteomes" id="UP000232673">
    <property type="component" value="Unassembled WGS sequence"/>
</dbReference>
<keyword evidence="1" id="KW-0812">Transmembrane</keyword>
<dbReference type="AlphaFoldDB" id="A0A2N0TRD5"/>
<reference evidence="2 3" key="1">
    <citation type="submission" date="2015-10" db="EMBL/GenBank/DDBJ databases">
        <title>Draft genome sequence of Salegentibacter salinarum KCTC 12975.</title>
        <authorList>
            <person name="Lin W."/>
            <person name="Zheng Q."/>
        </authorList>
    </citation>
    <scope>NUCLEOTIDE SEQUENCE [LARGE SCALE GENOMIC DNA]</scope>
    <source>
        <strain evidence="2 3">KCTC 12975</strain>
    </source>
</reference>
<sequence length="152" mass="17345">MNNDLLQQKSWWNRNWKWVLPIFGIIFISIAVFFSSNMDGVAADLAQAYADTELYNNALVKVKTDQKAKVLLGDIEPIDKMAILEGHVEYSSDNKSVYSSVRIVGTKGKANMDISADRINNKWKYNEISIRIKNPPEKKQEWKIYTGEENGG</sequence>